<keyword evidence="2" id="KW-1185">Reference proteome</keyword>
<dbReference type="EMBL" id="JABFED010000003">
    <property type="protein sequence ID" value="MBA1837459.1"/>
    <property type="molecule type" value="Genomic_DNA"/>
</dbReference>
<sequence length="135" mass="14548">MGLLSRARQLLGLGHTPLVDFPEQFEPVDVDRLQVHTAKLSPDTEEKMVIVTTTPKALERIAAGGAVQLRHPGERDVTFVPVGRDAVPVLDPKLGWLIPVSPATASELAALPKGPGEHELRSLHLGLIIQPLNLP</sequence>
<gene>
    <name evidence="1" type="ORF">HMA55_06020</name>
</gene>
<dbReference type="RefSeq" id="WP_181192176.1">
    <property type="nucleotide sequence ID" value="NZ_JABFED010000003.1"/>
</dbReference>
<dbReference type="AlphaFoldDB" id="A0A7H0KBP4"/>
<evidence type="ECO:0000313" key="1">
    <source>
        <dbReference type="EMBL" id="MBA1837459.1"/>
    </source>
</evidence>
<dbReference type="Proteomes" id="UP000577408">
    <property type="component" value="Unassembled WGS sequence"/>
</dbReference>
<reference evidence="1 2" key="1">
    <citation type="submission" date="2020-05" db="EMBL/GenBank/DDBJ databases">
        <title>Descriptions of Corynebacterium xxxx sp. nov., Corynebacterium yyyy sp. nov. and Corynebacterium zzzz sp. nov.</title>
        <authorList>
            <person name="Zhang G."/>
        </authorList>
    </citation>
    <scope>NUCLEOTIDE SEQUENCE [LARGE SCALE GENOMIC DNA]</scope>
    <source>
        <strain evidence="2">zg-913</strain>
    </source>
</reference>
<organism evidence="1 2">
    <name type="scientific">Corynebacterium wankanglinii</name>
    <dbReference type="NCBI Taxonomy" id="2735136"/>
    <lineage>
        <taxon>Bacteria</taxon>
        <taxon>Bacillati</taxon>
        <taxon>Actinomycetota</taxon>
        <taxon>Actinomycetes</taxon>
        <taxon>Mycobacteriales</taxon>
        <taxon>Corynebacteriaceae</taxon>
        <taxon>Corynebacterium</taxon>
    </lineage>
</organism>
<evidence type="ECO:0000313" key="2">
    <source>
        <dbReference type="Proteomes" id="UP000577408"/>
    </source>
</evidence>
<accession>A0A7H0KBP4</accession>
<comment type="caution">
    <text evidence="1">The sequence shown here is derived from an EMBL/GenBank/DDBJ whole genome shotgun (WGS) entry which is preliminary data.</text>
</comment>
<proteinExistence type="predicted"/>
<protein>
    <submittedName>
        <fullName evidence="1">Uncharacterized protein</fullName>
    </submittedName>
</protein>
<name>A0A7H0KBP4_9CORY</name>